<feature type="region of interest" description="Disordered" evidence="1">
    <location>
        <begin position="1"/>
        <end position="86"/>
    </location>
</feature>
<gene>
    <name evidence="4" type="ORF">AMELA_G00271390</name>
</gene>
<dbReference type="PROSITE" id="PS50024">
    <property type="entry name" value="SEA"/>
    <property type="match status" value="1"/>
</dbReference>
<feature type="domain" description="SEA" evidence="3">
    <location>
        <begin position="89"/>
        <end position="199"/>
    </location>
</feature>
<sequence length="236" mass="24791">TNGSSPNTTSNSTTSTTSTSSTTTTSTPSTTTSTSSTTTTSTPSTTTSTSSTTTTSTPSTTTSTSSTTTTSTPSTTTSTTAPMTPSAPLTATAIFNMIFSIKETFDPALSNTSSLQFAEKSTNIRNQVEPLYKKAFKNFILMKIVQFRNGSTVTENKIYMNSSGPNVTATEVKNILFNGLPNLNFTVDPNSIKVTQILGNPTTTPTSNSMSPVIASSLSMIWMSLLTLLLSVALHF</sequence>
<feature type="compositionally biased region" description="Low complexity" evidence="1">
    <location>
        <begin position="1"/>
        <end position="80"/>
    </location>
</feature>
<feature type="transmembrane region" description="Helical" evidence="2">
    <location>
        <begin position="213"/>
        <end position="234"/>
    </location>
</feature>
<dbReference type="InterPro" id="IPR000082">
    <property type="entry name" value="SEA_dom"/>
</dbReference>
<dbReference type="EMBL" id="JAAGNN010000027">
    <property type="protein sequence ID" value="KAF4071278.1"/>
    <property type="molecule type" value="Genomic_DNA"/>
</dbReference>
<evidence type="ECO:0000259" key="3">
    <source>
        <dbReference type="PROSITE" id="PS50024"/>
    </source>
</evidence>
<feature type="non-terminal residue" evidence="4">
    <location>
        <position position="1"/>
    </location>
</feature>
<comment type="caution">
    <text evidence="4">The sequence shown here is derived from an EMBL/GenBank/DDBJ whole genome shotgun (WGS) entry which is preliminary data.</text>
</comment>
<dbReference type="AlphaFoldDB" id="A0A7J5ZPZ1"/>
<dbReference type="SUPFAM" id="SSF82671">
    <property type="entry name" value="SEA domain"/>
    <property type="match status" value="1"/>
</dbReference>
<accession>A0A7J5ZPZ1</accession>
<keyword evidence="5" id="KW-1185">Reference proteome</keyword>
<dbReference type="Proteomes" id="UP000593565">
    <property type="component" value="Unassembled WGS sequence"/>
</dbReference>
<keyword evidence="2" id="KW-0812">Transmembrane</keyword>
<organism evidence="4 5">
    <name type="scientific">Ameiurus melas</name>
    <name type="common">Black bullhead</name>
    <name type="synonym">Silurus melas</name>
    <dbReference type="NCBI Taxonomy" id="219545"/>
    <lineage>
        <taxon>Eukaryota</taxon>
        <taxon>Metazoa</taxon>
        <taxon>Chordata</taxon>
        <taxon>Craniata</taxon>
        <taxon>Vertebrata</taxon>
        <taxon>Euteleostomi</taxon>
        <taxon>Actinopterygii</taxon>
        <taxon>Neopterygii</taxon>
        <taxon>Teleostei</taxon>
        <taxon>Ostariophysi</taxon>
        <taxon>Siluriformes</taxon>
        <taxon>Ictaluridae</taxon>
        <taxon>Ameiurus</taxon>
    </lineage>
</organism>
<evidence type="ECO:0000256" key="1">
    <source>
        <dbReference type="SAM" id="MobiDB-lite"/>
    </source>
</evidence>
<proteinExistence type="predicted"/>
<name>A0A7J5ZPZ1_AMEME</name>
<evidence type="ECO:0000313" key="4">
    <source>
        <dbReference type="EMBL" id="KAF4071278.1"/>
    </source>
</evidence>
<protein>
    <recommendedName>
        <fullName evidence="3">SEA domain-containing protein</fullName>
    </recommendedName>
</protein>
<evidence type="ECO:0000313" key="5">
    <source>
        <dbReference type="Proteomes" id="UP000593565"/>
    </source>
</evidence>
<dbReference type="InterPro" id="IPR036364">
    <property type="entry name" value="SEA_dom_sf"/>
</dbReference>
<keyword evidence="2" id="KW-1133">Transmembrane helix</keyword>
<dbReference type="Pfam" id="PF01390">
    <property type="entry name" value="SEA"/>
    <property type="match status" value="1"/>
</dbReference>
<keyword evidence="2" id="KW-0472">Membrane</keyword>
<evidence type="ECO:0000256" key="2">
    <source>
        <dbReference type="SAM" id="Phobius"/>
    </source>
</evidence>
<reference evidence="4 5" key="1">
    <citation type="submission" date="2020-02" db="EMBL/GenBank/DDBJ databases">
        <title>A chromosome-scale genome assembly of the black bullhead catfish (Ameiurus melas).</title>
        <authorList>
            <person name="Wen M."/>
            <person name="Zham M."/>
            <person name="Cabau C."/>
            <person name="Klopp C."/>
            <person name="Donnadieu C."/>
            <person name="Roques C."/>
            <person name="Bouchez O."/>
            <person name="Lampietro C."/>
            <person name="Jouanno E."/>
            <person name="Herpin A."/>
            <person name="Louis A."/>
            <person name="Berthelot C."/>
            <person name="Parey E."/>
            <person name="Roest-Crollius H."/>
            <person name="Braasch I."/>
            <person name="Postlethwait J."/>
            <person name="Robinson-Rechavi M."/>
            <person name="Echchiki A."/>
            <person name="Begum T."/>
            <person name="Montfort J."/>
            <person name="Schartl M."/>
            <person name="Bobe J."/>
            <person name="Guiguen Y."/>
        </authorList>
    </citation>
    <scope>NUCLEOTIDE SEQUENCE [LARGE SCALE GENOMIC DNA]</scope>
    <source>
        <strain evidence="4">M_S1</strain>
        <tissue evidence="4">Blood</tissue>
    </source>
</reference>